<reference evidence="9" key="1">
    <citation type="journal article" date="2020" name="Stud. Mycol.">
        <title>101 Dothideomycetes genomes: a test case for predicting lifestyles and emergence of pathogens.</title>
        <authorList>
            <person name="Haridas S."/>
            <person name="Albert R."/>
            <person name="Binder M."/>
            <person name="Bloem J."/>
            <person name="Labutti K."/>
            <person name="Salamov A."/>
            <person name="Andreopoulos B."/>
            <person name="Baker S."/>
            <person name="Barry K."/>
            <person name="Bills G."/>
            <person name="Bluhm B."/>
            <person name="Cannon C."/>
            <person name="Castanera R."/>
            <person name="Culley D."/>
            <person name="Daum C."/>
            <person name="Ezra D."/>
            <person name="Gonzalez J."/>
            <person name="Henrissat B."/>
            <person name="Kuo A."/>
            <person name="Liang C."/>
            <person name="Lipzen A."/>
            <person name="Lutzoni F."/>
            <person name="Magnuson J."/>
            <person name="Mondo S."/>
            <person name="Nolan M."/>
            <person name="Ohm R."/>
            <person name="Pangilinan J."/>
            <person name="Park H.-J."/>
            <person name="Ramirez L."/>
            <person name="Alfaro M."/>
            <person name="Sun H."/>
            <person name="Tritt A."/>
            <person name="Yoshinaga Y."/>
            <person name="Zwiers L.-H."/>
            <person name="Turgeon B."/>
            <person name="Goodwin S."/>
            <person name="Spatafora J."/>
            <person name="Crous P."/>
            <person name="Grigoriev I."/>
        </authorList>
    </citation>
    <scope>NUCLEOTIDE SEQUENCE</scope>
    <source>
        <strain evidence="9">CBS 269.34</strain>
    </source>
</reference>
<feature type="transmembrane region" description="Helical" evidence="7">
    <location>
        <begin position="43"/>
        <end position="64"/>
    </location>
</feature>
<dbReference type="PANTHER" id="PTHR33048:SF47">
    <property type="entry name" value="INTEGRAL MEMBRANE PROTEIN-RELATED"/>
    <property type="match status" value="1"/>
</dbReference>
<dbReference type="Pfam" id="PF20684">
    <property type="entry name" value="Fung_rhodopsin"/>
    <property type="match status" value="1"/>
</dbReference>
<dbReference type="OrthoDB" id="5329176at2759"/>
<evidence type="ECO:0000256" key="5">
    <source>
        <dbReference type="ARBA" id="ARBA00038359"/>
    </source>
</evidence>
<keyword evidence="10" id="KW-1185">Reference proteome</keyword>
<feature type="domain" description="Rhodopsin" evidence="8">
    <location>
        <begin position="27"/>
        <end position="265"/>
    </location>
</feature>
<dbReference type="PANTHER" id="PTHR33048">
    <property type="entry name" value="PTH11-LIKE INTEGRAL MEMBRANE PROTEIN (AFU_ORTHOLOGUE AFUA_5G11245)"/>
    <property type="match status" value="1"/>
</dbReference>
<keyword evidence="2 7" id="KW-0812">Transmembrane</keyword>
<feature type="transmembrane region" description="Helical" evidence="7">
    <location>
        <begin position="203"/>
        <end position="223"/>
    </location>
</feature>
<dbReference type="EMBL" id="MU004191">
    <property type="protein sequence ID" value="KAF2493711.1"/>
    <property type="molecule type" value="Genomic_DNA"/>
</dbReference>
<keyword evidence="3 7" id="KW-1133">Transmembrane helix</keyword>
<evidence type="ECO:0000256" key="7">
    <source>
        <dbReference type="SAM" id="Phobius"/>
    </source>
</evidence>
<proteinExistence type="inferred from homology"/>
<sequence>MAFENLQPLAYGISITLFILGTASIFLRLYTRGFILKTFGWDDVMAVFLLLVNTGQQVILFMFLHHGCGIHKQFLNAAQLQQITKWLFVEEVYYYFTHWVIKQAFLLFYLRLSQRPNFQRMVWVTMALNTAFLVINWLLAFLQCTPFDAIFHPENHPEAHCMNSLVLLIIPSILNIITDVIILVLPIPTVWSLQMSTRRKIGVLAVIGFGGAAVLISGCRIIILYQLHVSPDTPYILGKMVIIAALEVEFAIMAVNLPSVKALWNKMVGGGSSAGSGAVGYSSGNRSKGYKLSSFEPGSRTGGGSKLGKSRGSFTISKLDRGSESEEELFRQAGMGGQIKVTTNVAITSDDKVAVGELERQDGLDAVARRA</sequence>
<gene>
    <name evidence="9" type="ORF">BU16DRAFT_562676</name>
</gene>
<feature type="transmembrane region" description="Helical" evidence="7">
    <location>
        <begin position="92"/>
        <end position="110"/>
    </location>
</feature>
<dbReference type="InterPro" id="IPR052337">
    <property type="entry name" value="SAT4-like"/>
</dbReference>
<dbReference type="AlphaFoldDB" id="A0A6A6QMV2"/>
<evidence type="ECO:0000256" key="2">
    <source>
        <dbReference type="ARBA" id="ARBA00022692"/>
    </source>
</evidence>
<evidence type="ECO:0000256" key="6">
    <source>
        <dbReference type="SAM" id="MobiDB-lite"/>
    </source>
</evidence>
<comment type="similarity">
    <text evidence="5">Belongs to the SAT4 family.</text>
</comment>
<organism evidence="9 10">
    <name type="scientific">Lophium mytilinum</name>
    <dbReference type="NCBI Taxonomy" id="390894"/>
    <lineage>
        <taxon>Eukaryota</taxon>
        <taxon>Fungi</taxon>
        <taxon>Dikarya</taxon>
        <taxon>Ascomycota</taxon>
        <taxon>Pezizomycotina</taxon>
        <taxon>Dothideomycetes</taxon>
        <taxon>Pleosporomycetidae</taxon>
        <taxon>Mytilinidiales</taxon>
        <taxon>Mytilinidiaceae</taxon>
        <taxon>Lophium</taxon>
    </lineage>
</organism>
<dbReference type="Proteomes" id="UP000799750">
    <property type="component" value="Unassembled WGS sequence"/>
</dbReference>
<accession>A0A6A6QMV2</accession>
<evidence type="ECO:0000256" key="1">
    <source>
        <dbReference type="ARBA" id="ARBA00004141"/>
    </source>
</evidence>
<feature type="transmembrane region" description="Helical" evidence="7">
    <location>
        <begin position="122"/>
        <end position="142"/>
    </location>
</feature>
<evidence type="ECO:0000259" key="8">
    <source>
        <dbReference type="Pfam" id="PF20684"/>
    </source>
</evidence>
<dbReference type="InterPro" id="IPR049326">
    <property type="entry name" value="Rhodopsin_dom_fungi"/>
</dbReference>
<feature type="region of interest" description="Disordered" evidence="6">
    <location>
        <begin position="292"/>
        <end position="313"/>
    </location>
</feature>
<evidence type="ECO:0000256" key="4">
    <source>
        <dbReference type="ARBA" id="ARBA00023136"/>
    </source>
</evidence>
<protein>
    <recommendedName>
        <fullName evidence="8">Rhodopsin domain-containing protein</fullName>
    </recommendedName>
</protein>
<comment type="subcellular location">
    <subcellularLocation>
        <location evidence="1">Membrane</location>
        <topology evidence="1">Multi-pass membrane protein</topology>
    </subcellularLocation>
</comment>
<evidence type="ECO:0000313" key="9">
    <source>
        <dbReference type="EMBL" id="KAF2493711.1"/>
    </source>
</evidence>
<dbReference type="GO" id="GO:0016020">
    <property type="term" value="C:membrane"/>
    <property type="evidence" value="ECO:0007669"/>
    <property type="project" value="UniProtKB-SubCell"/>
</dbReference>
<feature type="transmembrane region" description="Helical" evidence="7">
    <location>
        <begin position="235"/>
        <end position="257"/>
    </location>
</feature>
<feature type="transmembrane region" description="Helical" evidence="7">
    <location>
        <begin position="12"/>
        <end position="31"/>
    </location>
</feature>
<evidence type="ECO:0000256" key="3">
    <source>
        <dbReference type="ARBA" id="ARBA00022989"/>
    </source>
</evidence>
<keyword evidence="4 7" id="KW-0472">Membrane</keyword>
<feature type="transmembrane region" description="Helical" evidence="7">
    <location>
        <begin position="162"/>
        <end position="191"/>
    </location>
</feature>
<name>A0A6A6QMV2_9PEZI</name>
<evidence type="ECO:0000313" key="10">
    <source>
        <dbReference type="Proteomes" id="UP000799750"/>
    </source>
</evidence>